<accession>A0A8U0IHI9</accession>
<dbReference type="RefSeq" id="WP_248654555.1">
    <property type="nucleotide sequence ID" value="NZ_CP096658.1"/>
</dbReference>
<organism evidence="2 3">
    <name type="scientific">Halorussus gelatinilyticus</name>
    <dbReference type="NCBI Taxonomy" id="2937524"/>
    <lineage>
        <taxon>Archaea</taxon>
        <taxon>Methanobacteriati</taxon>
        <taxon>Methanobacteriota</taxon>
        <taxon>Stenosarchaea group</taxon>
        <taxon>Halobacteria</taxon>
        <taxon>Halobacteriales</taxon>
        <taxon>Haladaptataceae</taxon>
        <taxon>Halorussus</taxon>
    </lineage>
</organism>
<feature type="transmembrane region" description="Helical" evidence="1">
    <location>
        <begin position="205"/>
        <end position="233"/>
    </location>
</feature>
<feature type="transmembrane region" description="Helical" evidence="1">
    <location>
        <begin position="40"/>
        <end position="58"/>
    </location>
</feature>
<proteinExistence type="predicted"/>
<keyword evidence="3" id="KW-1185">Reference proteome</keyword>
<feature type="transmembrane region" description="Helical" evidence="1">
    <location>
        <begin position="125"/>
        <end position="146"/>
    </location>
</feature>
<protein>
    <submittedName>
        <fullName evidence="2">Uncharacterized protein</fullName>
    </submittedName>
</protein>
<sequence length="239" mass="25279">MGTERHHESVEPTDSVHVRTLGIGDTLRWSWEALTGRLELVGFALAVASLSVVALFGISRPTPDAVPEIAGWVWPVYFAYVVALAVVWGVAYTSSEDAVANRERPLGDHVRGAAKRVPALVAVAIPMWIISVLGLFAFVLPGVYLFHRLLLSFPACVIDGKGPLASLKAGWRAGGGNVLKIFGVSLVYFASIGASNLAASVFGQYTLVGGVVSAGLSAVLLPLFGLALGHLYLESSRNQ</sequence>
<dbReference type="AlphaFoldDB" id="A0A8U0IHI9"/>
<evidence type="ECO:0000256" key="1">
    <source>
        <dbReference type="SAM" id="Phobius"/>
    </source>
</evidence>
<dbReference type="GeneID" id="72191530"/>
<keyword evidence="1" id="KW-0812">Transmembrane</keyword>
<feature type="transmembrane region" description="Helical" evidence="1">
    <location>
        <begin position="70"/>
        <end position="91"/>
    </location>
</feature>
<reference evidence="2" key="1">
    <citation type="submission" date="2022-04" db="EMBL/GenBank/DDBJ databases">
        <title>Diverse halophilic archaea isolated from saline environments.</title>
        <authorList>
            <person name="Cui H.-L."/>
        </authorList>
    </citation>
    <scope>NUCLEOTIDE SEQUENCE</scope>
    <source>
        <strain evidence="2">XZYJT40</strain>
    </source>
</reference>
<feature type="transmembrane region" description="Helical" evidence="1">
    <location>
        <begin position="178"/>
        <end position="199"/>
    </location>
</feature>
<evidence type="ECO:0000313" key="3">
    <source>
        <dbReference type="Proteomes" id="UP000830434"/>
    </source>
</evidence>
<dbReference type="Proteomes" id="UP000830434">
    <property type="component" value="Chromosome"/>
</dbReference>
<dbReference type="KEGG" id="haxz:M0R88_16705"/>
<gene>
    <name evidence="2" type="ORF">M0R88_16705</name>
</gene>
<keyword evidence="1" id="KW-0472">Membrane</keyword>
<evidence type="ECO:0000313" key="2">
    <source>
        <dbReference type="EMBL" id="UPW00141.1"/>
    </source>
</evidence>
<dbReference type="EMBL" id="CP096658">
    <property type="protein sequence ID" value="UPW00141.1"/>
    <property type="molecule type" value="Genomic_DNA"/>
</dbReference>
<keyword evidence="1" id="KW-1133">Transmembrane helix</keyword>
<name>A0A8U0IHI9_9EURY</name>